<dbReference type="RefSeq" id="WP_224197448.1">
    <property type="nucleotide sequence ID" value="NZ_JAIRAU010000057.1"/>
</dbReference>
<accession>A0ABS7U5H8</accession>
<proteinExistence type="predicted"/>
<name>A0ABS7U5H8_9BACT</name>
<protein>
    <recommendedName>
        <fullName evidence="4">DUF2550 family protein</fullName>
    </recommendedName>
</protein>
<dbReference type="EMBL" id="JAIRAU010000057">
    <property type="protein sequence ID" value="MBZ5715714.1"/>
    <property type="molecule type" value="Genomic_DNA"/>
</dbReference>
<evidence type="ECO:0000313" key="2">
    <source>
        <dbReference type="EMBL" id="MBZ5715714.1"/>
    </source>
</evidence>
<keyword evidence="3" id="KW-1185">Reference proteome</keyword>
<sequence>MLLALAVVLVTAVVVMWQLYRVESRRFFVEPDALLVGALVRSPSWATCRQRDEWPLARLSGAGELGGPAPFASHARFRESGVRRGSLYLEKIEDGRPVVRHSAASRTVRRDGASSRVGSECAEPVAHVGSG</sequence>
<evidence type="ECO:0008006" key="4">
    <source>
        <dbReference type="Google" id="ProtNLM"/>
    </source>
</evidence>
<organism evidence="2 3">
    <name type="scientific">Nannocystis pusilla</name>
    <dbReference type="NCBI Taxonomy" id="889268"/>
    <lineage>
        <taxon>Bacteria</taxon>
        <taxon>Pseudomonadati</taxon>
        <taxon>Myxococcota</taxon>
        <taxon>Polyangia</taxon>
        <taxon>Nannocystales</taxon>
        <taxon>Nannocystaceae</taxon>
        <taxon>Nannocystis</taxon>
    </lineage>
</organism>
<dbReference type="Proteomes" id="UP001139031">
    <property type="component" value="Unassembled WGS sequence"/>
</dbReference>
<comment type="caution">
    <text evidence="2">The sequence shown here is derived from an EMBL/GenBank/DDBJ whole genome shotgun (WGS) entry which is preliminary data.</text>
</comment>
<feature type="region of interest" description="Disordered" evidence="1">
    <location>
        <begin position="103"/>
        <end position="131"/>
    </location>
</feature>
<evidence type="ECO:0000313" key="3">
    <source>
        <dbReference type="Proteomes" id="UP001139031"/>
    </source>
</evidence>
<reference evidence="2" key="1">
    <citation type="submission" date="2021-08" db="EMBL/GenBank/DDBJ databases">
        <authorList>
            <person name="Stevens D.C."/>
        </authorList>
    </citation>
    <scope>NUCLEOTIDE SEQUENCE</scope>
    <source>
        <strain evidence="2">DSM 53165</strain>
    </source>
</reference>
<evidence type="ECO:0000256" key="1">
    <source>
        <dbReference type="SAM" id="MobiDB-lite"/>
    </source>
</evidence>
<gene>
    <name evidence="2" type="ORF">K7C98_41345</name>
</gene>